<sequence>MSTNMMNKFWPSLIVKIRPREIPPQGYSRNLSTSSHILNADLFTLQQHLRHGSVFQQIITLNKVKHNTITTTRANFMFIQVEETPNPNSLKFYPGETVLESGTADFQDKVSASMRSPLAKALFRIKGTKSVFFAQDFITVTKEDDDNIDWQVMKPQIFSAIMIFYTMKQPVLYQDASGESDPNVINENDSEIVKQIKELIEERIRPTILEDGGDLAFVSYDDGVVKVRLQGACTSCPSSIVTLRSGIKNMLQFYIPEVNDVEQVQ</sequence>
<dbReference type="Gene3D" id="3.30.300.130">
    <property type="entry name" value="Fe-S cluster assembly (FSCA)"/>
    <property type="match status" value="1"/>
</dbReference>
<dbReference type="InterPro" id="IPR036498">
    <property type="entry name" value="Nfu/NifU_N_sf"/>
</dbReference>
<proteinExistence type="inferred from homology"/>
<dbReference type="InterPro" id="IPR034904">
    <property type="entry name" value="FSCA_dom_sf"/>
</dbReference>
<organism evidence="5 6">
    <name type="scientific">Fragariocoptes setiger</name>
    <dbReference type="NCBI Taxonomy" id="1670756"/>
    <lineage>
        <taxon>Eukaryota</taxon>
        <taxon>Metazoa</taxon>
        <taxon>Ecdysozoa</taxon>
        <taxon>Arthropoda</taxon>
        <taxon>Chelicerata</taxon>
        <taxon>Arachnida</taxon>
        <taxon>Acari</taxon>
        <taxon>Acariformes</taxon>
        <taxon>Trombidiformes</taxon>
        <taxon>Prostigmata</taxon>
        <taxon>Eupodina</taxon>
        <taxon>Eriophyoidea</taxon>
        <taxon>Phytoptidae</taxon>
        <taxon>Fragariocoptes</taxon>
    </lineage>
</organism>
<protein>
    <recommendedName>
        <fullName evidence="3">NFU1 iron-sulfur cluster scaffold homolog, mitochondrial</fullName>
    </recommendedName>
</protein>
<dbReference type="Proteomes" id="UP000825002">
    <property type="component" value="Unassembled WGS sequence"/>
</dbReference>
<evidence type="ECO:0000256" key="1">
    <source>
        <dbReference type="ARBA" id="ARBA00002175"/>
    </source>
</evidence>
<dbReference type="SUPFAM" id="SSF110836">
    <property type="entry name" value="Hypothetical protein SAV1430"/>
    <property type="match status" value="1"/>
</dbReference>
<gene>
    <name evidence="5" type="primary">Nfu1</name>
    <name evidence="5" type="ORF">GZH46_02719</name>
</gene>
<dbReference type="EMBL" id="JAIFTH010000978">
    <property type="protein sequence ID" value="KAG9508779.1"/>
    <property type="molecule type" value="Genomic_DNA"/>
</dbReference>
<name>A0ABQ7S5T2_9ACAR</name>
<keyword evidence="6" id="KW-1185">Reference proteome</keyword>
<dbReference type="Gene3D" id="3.30.1370.70">
    <property type="entry name" value="Scaffold protein Nfu/NifU, N-terminal domain"/>
    <property type="match status" value="1"/>
</dbReference>
<evidence type="ECO:0000313" key="6">
    <source>
        <dbReference type="Proteomes" id="UP000825002"/>
    </source>
</evidence>
<dbReference type="InterPro" id="IPR014824">
    <property type="entry name" value="Nfu/NifU_N"/>
</dbReference>
<dbReference type="PANTHER" id="PTHR11178">
    <property type="entry name" value="IRON-SULFUR CLUSTER SCAFFOLD PROTEIN NFU-RELATED"/>
    <property type="match status" value="1"/>
</dbReference>
<comment type="similarity">
    <text evidence="2">Belongs to the NifU family.</text>
</comment>
<comment type="caution">
    <text evidence="5">The sequence shown here is derived from an EMBL/GenBank/DDBJ whole genome shotgun (WGS) entry which is preliminary data.</text>
</comment>
<accession>A0ABQ7S5T2</accession>
<dbReference type="SUPFAM" id="SSF117916">
    <property type="entry name" value="Fe-S cluster assembly (FSCA) domain-like"/>
    <property type="match status" value="1"/>
</dbReference>
<evidence type="ECO:0000259" key="4">
    <source>
        <dbReference type="SMART" id="SM00932"/>
    </source>
</evidence>
<comment type="function">
    <text evidence="1">Molecular scaffold for [Fe-S] cluster assembly of mitochondrial iron-sulfur proteins.</text>
</comment>
<dbReference type="InterPro" id="IPR001075">
    <property type="entry name" value="NIF_FeS_clus_asmbl_NifU_C"/>
</dbReference>
<feature type="non-terminal residue" evidence="5">
    <location>
        <position position="1"/>
    </location>
</feature>
<dbReference type="SMART" id="SM00932">
    <property type="entry name" value="Nfu_N"/>
    <property type="match status" value="1"/>
</dbReference>
<dbReference type="PANTHER" id="PTHR11178:SF1">
    <property type="entry name" value="NFU1 IRON-SULFUR CLUSTER SCAFFOLD HOMOLOG, MITOCHONDRIAL"/>
    <property type="match status" value="1"/>
</dbReference>
<dbReference type="Pfam" id="PF01106">
    <property type="entry name" value="NifU"/>
    <property type="match status" value="1"/>
</dbReference>
<evidence type="ECO:0000256" key="3">
    <source>
        <dbReference type="ARBA" id="ARBA00018782"/>
    </source>
</evidence>
<feature type="domain" description="Scaffold protein Nfu/NifU N-terminal" evidence="4">
    <location>
        <begin position="79"/>
        <end position="168"/>
    </location>
</feature>
<evidence type="ECO:0000256" key="2">
    <source>
        <dbReference type="ARBA" id="ARBA00006420"/>
    </source>
</evidence>
<reference evidence="5 6" key="1">
    <citation type="submission" date="2020-10" db="EMBL/GenBank/DDBJ databases">
        <authorList>
            <person name="Klimov P.B."/>
            <person name="Dyachkov S.M."/>
            <person name="Chetverikov P.E."/>
        </authorList>
    </citation>
    <scope>NUCLEOTIDE SEQUENCE [LARGE SCALE GENOMIC DNA]</scope>
    <source>
        <strain evidence="5">BMOC 18-1129-001#AD2665</strain>
        <tissue evidence="5">Entire mites</tissue>
    </source>
</reference>
<dbReference type="Pfam" id="PF08712">
    <property type="entry name" value="Nfu_N"/>
    <property type="match status" value="1"/>
</dbReference>
<evidence type="ECO:0000313" key="5">
    <source>
        <dbReference type="EMBL" id="KAG9508779.1"/>
    </source>
</evidence>